<accession>A0A6J6J3S6</accession>
<gene>
    <name evidence="1" type="ORF">UFOPK1946_01143</name>
</gene>
<proteinExistence type="predicted"/>
<organism evidence="1">
    <name type="scientific">freshwater metagenome</name>
    <dbReference type="NCBI Taxonomy" id="449393"/>
    <lineage>
        <taxon>unclassified sequences</taxon>
        <taxon>metagenomes</taxon>
        <taxon>ecological metagenomes</taxon>
    </lineage>
</organism>
<sequence length="171" mass="17562">MGSATLSIDAATGLPLAARITAVGSDSPAFEVAFETITFATPAASNFDFTPPAGATVVEVALPTEAELRAKAELAQLGSTQSLPTEDEIKAEALALKAQGWGAVAKVRGDQVPAELAALIAENSLYLELTKPVAGGRVFTSTLLNIFIADNGDIYAGSVTIERLLKAASTK</sequence>
<dbReference type="Gene3D" id="2.50.20.10">
    <property type="entry name" value="Lipoprotein localisation LolA/LolB/LppX"/>
    <property type="match status" value="1"/>
</dbReference>
<dbReference type="EMBL" id="CAEZVG010000097">
    <property type="protein sequence ID" value="CAB4631264.1"/>
    <property type="molecule type" value="Genomic_DNA"/>
</dbReference>
<reference evidence="1" key="1">
    <citation type="submission" date="2020-05" db="EMBL/GenBank/DDBJ databases">
        <authorList>
            <person name="Chiriac C."/>
            <person name="Salcher M."/>
            <person name="Ghai R."/>
            <person name="Kavagutti S V."/>
        </authorList>
    </citation>
    <scope>NUCLEOTIDE SEQUENCE</scope>
</reference>
<protein>
    <submittedName>
        <fullName evidence="1">Unannotated protein</fullName>
    </submittedName>
</protein>
<evidence type="ECO:0000313" key="1">
    <source>
        <dbReference type="EMBL" id="CAB4631264.1"/>
    </source>
</evidence>
<dbReference type="AlphaFoldDB" id="A0A6J6J3S6"/>
<name>A0A6J6J3S6_9ZZZZ</name>